<dbReference type="PROSITE" id="PS50986">
    <property type="entry name" value="MANSC"/>
    <property type="match status" value="1"/>
</dbReference>
<dbReference type="OrthoDB" id="6433099at2759"/>
<evidence type="ECO:0000313" key="8">
    <source>
        <dbReference type="Proteomes" id="UP000054359"/>
    </source>
</evidence>
<accession>A0A087TDH7</accession>
<dbReference type="EMBL" id="KK114726">
    <property type="protein sequence ID" value="KFM63166.1"/>
    <property type="molecule type" value="Genomic_DNA"/>
</dbReference>
<sequence>MANADVAFLKSYQAPSVERCMEDCCSGKYGACTVASFKKNTTKDNCLHFNCLPLTKCKFLSSTSIDSFSFSSSPIKLHPVPSSHSSSKSSTTTTTTVEPEHQTQYGSKQSSTTIEGIPTFTVEQFAMKNDNTTIKPRKGVEDMMPDALIKSNFTRSGVKPRKGVTMEDVPHSKYLSSNASRSKVKPRKGVGPYASPTVISLQTETASSEIHTSTASANKYHSVSPSSLPQNDELSNDMLSDLKKIFEDDPSVQSSSVHSVSEEIKVSPTISSNVPTSSSHKYAPSSTTTTANGVLPYTLKSSIASHTGTTQPSSIHSPFLETSSVKLLSDSAATYTVMPPLPISSFTSQSKSHSSVAVSSVLTAKAPILTSDEKLQSPSDEESENDRKYKSSMHLVLSLVFGLLVLFAVLGVVAKRVYDGWLRRDYYRMNYLIDGVYNGYG</sequence>
<name>A0A087TDH7_STEMI</name>
<organism evidence="7 8">
    <name type="scientific">Stegodyphus mimosarum</name>
    <name type="common">African social velvet spider</name>
    <dbReference type="NCBI Taxonomy" id="407821"/>
    <lineage>
        <taxon>Eukaryota</taxon>
        <taxon>Metazoa</taxon>
        <taxon>Ecdysozoa</taxon>
        <taxon>Arthropoda</taxon>
        <taxon>Chelicerata</taxon>
        <taxon>Arachnida</taxon>
        <taxon>Araneae</taxon>
        <taxon>Araneomorphae</taxon>
        <taxon>Entelegynae</taxon>
        <taxon>Eresoidea</taxon>
        <taxon>Eresidae</taxon>
        <taxon>Stegodyphus</taxon>
    </lineage>
</organism>
<dbReference type="InterPro" id="IPR013980">
    <property type="entry name" value="MANSC_dom"/>
</dbReference>
<feature type="compositionally biased region" description="Polar residues" evidence="4">
    <location>
        <begin position="102"/>
        <end position="112"/>
    </location>
</feature>
<keyword evidence="5" id="KW-1133">Transmembrane helix</keyword>
<dbReference type="AlphaFoldDB" id="A0A087TDH7"/>
<feature type="region of interest" description="Disordered" evidence="4">
    <location>
        <begin position="270"/>
        <end position="291"/>
    </location>
</feature>
<feature type="transmembrane region" description="Helical" evidence="5">
    <location>
        <begin position="393"/>
        <end position="414"/>
    </location>
</feature>
<gene>
    <name evidence="7" type="ORF">X975_06211</name>
</gene>
<keyword evidence="3" id="KW-0325">Glycoprotein</keyword>
<keyword evidence="2 5" id="KW-0472">Membrane</keyword>
<dbReference type="Proteomes" id="UP000054359">
    <property type="component" value="Unassembled WGS sequence"/>
</dbReference>
<evidence type="ECO:0000256" key="4">
    <source>
        <dbReference type="SAM" id="MobiDB-lite"/>
    </source>
</evidence>
<dbReference type="OMA" id="WSVILCI"/>
<keyword evidence="5" id="KW-0812">Transmembrane</keyword>
<feature type="region of interest" description="Disordered" evidence="4">
    <location>
        <begin position="204"/>
        <end position="234"/>
    </location>
</feature>
<feature type="compositionally biased region" description="Polar residues" evidence="4">
    <location>
        <begin position="204"/>
        <end position="233"/>
    </location>
</feature>
<evidence type="ECO:0000256" key="3">
    <source>
        <dbReference type="ARBA" id="ARBA00023180"/>
    </source>
</evidence>
<proteinExistence type="predicted"/>
<evidence type="ECO:0000256" key="5">
    <source>
        <dbReference type="SAM" id="Phobius"/>
    </source>
</evidence>
<protein>
    <recommendedName>
        <fullName evidence="6">MANSC domain-containing protein</fullName>
    </recommendedName>
</protein>
<feature type="compositionally biased region" description="Low complexity" evidence="4">
    <location>
        <begin position="82"/>
        <end position="96"/>
    </location>
</feature>
<feature type="non-terminal residue" evidence="7">
    <location>
        <position position="441"/>
    </location>
</feature>
<evidence type="ECO:0000256" key="2">
    <source>
        <dbReference type="ARBA" id="ARBA00023136"/>
    </source>
</evidence>
<evidence type="ECO:0000256" key="1">
    <source>
        <dbReference type="ARBA" id="ARBA00004370"/>
    </source>
</evidence>
<evidence type="ECO:0000313" key="7">
    <source>
        <dbReference type="EMBL" id="KFM63166.1"/>
    </source>
</evidence>
<reference evidence="7 8" key="1">
    <citation type="submission" date="2013-11" db="EMBL/GenBank/DDBJ databases">
        <title>Genome sequencing of Stegodyphus mimosarum.</title>
        <authorList>
            <person name="Bechsgaard J."/>
        </authorList>
    </citation>
    <scope>NUCLEOTIDE SEQUENCE [LARGE SCALE GENOMIC DNA]</scope>
</reference>
<feature type="region of interest" description="Disordered" evidence="4">
    <location>
        <begin position="78"/>
        <end position="112"/>
    </location>
</feature>
<comment type="subcellular location">
    <subcellularLocation>
        <location evidence="1">Membrane</location>
    </subcellularLocation>
</comment>
<dbReference type="GO" id="GO:0016020">
    <property type="term" value="C:membrane"/>
    <property type="evidence" value="ECO:0007669"/>
    <property type="project" value="UniProtKB-SubCell"/>
</dbReference>
<evidence type="ECO:0000259" key="6">
    <source>
        <dbReference type="PROSITE" id="PS50986"/>
    </source>
</evidence>
<keyword evidence="8" id="KW-1185">Reference proteome</keyword>
<feature type="domain" description="MANSC" evidence="6">
    <location>
        <begin position="1"/>
        <end position="68"/>
    </location>
</feature>